<gene>
    <name evidence="1" type="ORF">S01H1_41561</name>
</gene>
<dbReference type="InterPro" id="IPR029052">
    <property type="entry name" value="Metallo-depent_PP-like"/>
</dbReference>
<proteinExistence type="predicted"/>
<dbReference type="SUPFAM" id="SSF56300">
    <property type="entry name" value="Metallo-dependent phosphatases"/>
    <property type="match status" value="1"/>
</dbReference>
<organism evidence="1">
    <name type="scientific">marine sediment metagenome</name>
    <dbReference type="NCBI Taxonomy" id="412755"/>
    <lineage>
        <taxon>unclassified sequences</taxon>
        <taxon>metagenomes</taxon>
        <taxon>ecological metagenomes</taxon>
    </lineage>
</organism>
<protein>
    <submittedName>
        <fullName evidence="1">Uncharacterized protein</fullName>
    </submittedName>
</protein>
<evidence type="ECO:0000313" key="1">
    <source>
        <dbReference type="EMBL" id="GAG00386.1"/>
    </source>
</evidence>
<dbReference type="PANTHER" id="PTHR30337">
    <property type="entry name" value="COMPONENT OF ATP-DEPENDENT DSDNA EXONUCLEASE"/>
    <property type="match status" value="1"/>
</dbReference>
<sequence>LGHDHRQVKHSSNAWFAGSPERWRFDEAGLKKGFLVVDVAASKKPKITQIELDYRRPVLNEKIRIESEDTVDSIIDKVESWLEKNGFLSEWDPATAARIRLTFVGESTRLSGLELNTSLEILRTKILSVDSGYNVAQFVWPPKRSIIDHDSSAYPEIVSEYLIEDPETDFKAYLESQKISDDYDKARLTLIAVKALKLAASDTGRKLTPEALEEESQ</sequence>
<dbReference type="InterPro" id="IPR050535">
    <property type="entry name" value="DNA_Repair-Maintenance_Comp"/>
</dbReference>
<dbReference type="EMBL" id="BARS01026366">
    <property type="protein sequence ID" value="GAG00386.1"/>
    <property type="molecule type" value="Genomic_DNA"/>
</dbReference>
<name>X0VIJ7_9ZZZZ</name>
<feature type="non-terminal residue" evidence="1">
    <location>
        <position position="1"/>
    </location>
</feature>
<dbReference type="AlphaFoldDB" id="X0VIJ7"/>
<accession>X0VIJ7</accession>
<reference evidence="1" key="1">
    <citation type="journal article" date="2014" name="Front. Microbiol.">
        <title>High frequency of phylogenetically diverse reductive dehalogenase-homologous genes in deep subseafloor sedimentary metagenomes.</title>
        <authorList>
            <person name="Kawai M."/>
            <person name="Futagami T."/>
            <person name="Toyoda A."/>
            <person name="Takaki Y."/>
            <person name="Nishi S."/>
            <person name="Hori S."/>
            <person name="Arai W."/>
            <person name="Tsubouchi T."/>
            <person name="Morono Y."/>
            <person name="Uchiyama I."/>
            <person name="Ito T."/>
            <person name="Fujiyama A."/>
            <person name="Inagaki F."/>
            <person name="Takami H."/>
        </authorList>
    </citation>
    <scope>NUCLEOTIDE SEQUENCE</scope>
    <source>
        <strain evidence="1">Expedition CK06-06</strain>
    </source>
</reference>
<comment type="caution">
    <text evidence="1">The sequence shown here is derived from an EMBL/GenBank/DDBJ whole genome shotgun (WGS) entry which is preliminary data.</text>
</comment>
<dbReference type="Gene3D" id="3.60.21.10">
    <property type="match status" value="1"/>
</dbReference>